<gene>
    <name evidence="2" type="ORF">GS597_16035</name>
</gene>
<dbReference type="Proteomes" id="UP000607397">
    <property type="component" value="Unassembled WGS sequence"/>
</dbReference>
<evidence type="ECO:0000256" key="1">
    <source>
        <dbReference type="SAM" id="MobiDB-lite"/>
    </source>
</evidence>
<organism evidence="2 3">
    <name type="scientific">Petrachloros mirabilis ULC683</name>
    <dbReference type="NCBI Taxonomy" id="2781853"/>
    <lineage>
        <taxon>Bacteria</taxon>
        <taxon>Bacillati</taxon>
        <taxon>Cyanobacteriota</taxon>
        <taxon>Cyanophyceae</taxon>
        <taxon>Synechococcales</taxon>
        <taxon>Petrachlorosaceae</taxon>
        <taxon>Petrachloros</taxon>
        <taxon>Petrachloros mirabilis</taxon>
    </lineage>
</organism>
<dbReference type="AlphaFoldDB" id="A0A8K2A1K7"/>
<dbReference type="EMBL" id="WVIC01000037">
    <property type="protein sequence ID" value="NCJ07988.1"/>
    <property type="molecule type" value="Genomic_DNA"/>
</dbReference>
<name>A0A8K2A1K7_9CYAN</name>
<reference evidence="2" key="1">
    <citation type="submission" date="2019-12" db="EMBL/GenBank/DDBJ databases">
        <title>High-Quality draft genome sequences of three cyanobacteria isolated from the limestone walls of the Old Cathedral of Coimbra.</title>
        <authorList>
            <person name="Tiago I."/>
            <person name="Soares F."/>
            <person name="Portugal A."/>
        </authorList>
    </citation>
    <scope>NUCLEOTIDE SEQUENCE [LARGE SCALE GENOMIC DNA]</scope>
    <source>
        <strain evidence="2">C</strain>
    </source>
</reference>
<accession>A0A8K2A1K7</accession>
<evidence type="ECO:0000313" key="2">
    <source>
        <dbReference type="EMBL" id="NCJ07988.1"/>
    </source>
</evidence>
<comment type="caution">
    <text evidence="2">The sequence shown here is derived from an EMBL/GenBank/DDBJ whole genome shotgun (WGS) entry which is preliminary data.</text>
</comment>
<proteinExistence type="predicted"/>
<keyword evidence="3" id="KW-1185">Reference proteome</keyword>
<sequence>MANPFIGVRIPPDLEAAIAQRMQVTGQSKSDIVIDALRTYLGLKHGEERLAEIEERLTVLESLADQAESQRQHGLEAAPASEHRG</sequence>
<evidence type="ECO:0000313" key="3">
    <source>
        <dbReference type="Proteomes" id="UP000607397"/>
    </source>
</evidence>
<feature type="region of interest" description="Disordered" evidence="1">
    <location>
        <begin position="64"/>
        <end position="85"/>
    </location>
</feature>
<protein>
    <submittedName>
        <fullName evidence="2">Ribbon-helix-helix protein, CopG family</fullName>
    </submittedName>
</protein>
<dbReference type="RefSeq" id="WP_161826462.1">
    <property type="nucleotide sequence ID" value="NZ_WVIC01000037.1"/>
</dbReference>